<evidence type="ECO:0000256" key="7">
    <source>
        <dbReference type="ARBA" id="ARBA00022980"/>
    </source>
</evidence>
<evidence type="ECO:0000256" key="2">
    <source>
        <dbReference type="ARBA" id="ARBA00007820"/>
    </source>
</evidence>
<organism evidence="16 17">
    <name type="scientific">Oikopleura dioica</name>
    <name type="common">Tunicate</name>
    <dbReference type="NCBI Taxonomy" id="34765"/>
    <lineage>
        <taxon>Eukaryota</taxon>
        <taxon>Metazoa</taxon>
        <taxon>Chordata</taxon>
        <taxon>Tunicata</taxon>
        <taxon>Appendicularia</taxon>
        <taxon>Copelata</taxon>
        <taxon>Oikopleuridae</taxon>
        <taxon>Oikopleura</taxon>
    </lineage>
</organism>
<keyword evidence="7" id="KW-0689">Ribosomal protein</keyword>
<evidence type="ECO:0000256" key="14">
    <source>
        <dbReference type="ARBA" id="ARBA00035468"/>
    </source>
</evidence>
<protein>
    <recommendedName>
        <fullName evidence="12">Small ribosomal subunit protein eS7</fullName>
    </recommendedName>
    <alternativeName>
        <fullName evidence="14">40S ribosomal protein S18</fullName>
    </alternativeName>
    <alternativeName>
        <fullName evidence="13">40S ribosomal protein S7</fullName>
    </alternativeName>
    <alternativeName>
        <fullName evidence="11">Small ribosomal subunit protein uS13</fullName>
    </alternativeName>
</protein>
<keyword evidence="10" id="KW-0687">Ribonucleoprotein</keyword>
<keyword evidence="5 15" id="KW-0812">Transmembrane</keyword>
<evidence type="ECO:0000256" key="9">
    <source>
        <dbReference type="ARBA" id="ARBA00023136"/>
    </source>
</evidence>
<evidence type="ECO:0000313" key="17">
    <source>
        <dbReference type="Proteomes" id="UP001158576"/>
    </source>
</evidence>
<dbReference type="Pfam" id="PF00416">
    <property type="entry name" value="Ribosomal_S13"/>
    <property type="match status" value="1"/>
</dbReference>
<dbReference type="Pfam" id="PF01251">
    <property type="entry name" value="Ribosomal_S7e"/>
    <property type="match status" value="1"/>
</dbReference>
<evidence type="ECO:0000256" key="13">
    <source>
        <dbReference type="ARBA" id="ARBA00035404"/>
    </source>
</evidence>
<dbReference type="EMBL" id="OU015567">
    <property type="protein sequence ID" value="CAG5114093.1"/>
    <property type="molecule type" value="Genomic_DNA"/>
</dbReference>
<keyword evidence="6" id="KW-0256">Endoplasmic reticulum</keyword>
<comment type="similarity">
    <text evidence="2">Belongs to the eukaryotic ribosomal protein eS7 family.</text>
</comment>
<keyword evidence="8 15" id="KW-1133">Transmembrane helix</keyword>
<evidence type="ECO:0000256" key="6">
    <source>
        <dbReference type="ARBA" id="ARBA00022824"/>
    </source>
</evidence>
<dbReference type="InterPro" id="IPR029008">
    <property type="entry name" value="EMC6-like"/>
</dbReference>
<keyword evidence="9 15" id="KW-0472">Membrane</keyword>
<gene>
    <name evidence="16" type="ORF">OKIOD_LOCUS16931</name>
</gene>
<comment type="similarity">
    <text evidence="3">Belongs to the universal ribosomal protein uS13 family.</text>
</comment>
<feature type="transmembrane region" description="Helical" evidence="15">
    <location>
        <begin position="431"/>
        <end position="450"/>
    </location>
</feature>
<evidence type="ECO:0000256" key="4">
    <source>
        <dbReference type="ARBA" id="ARBA00009436"/>
    </source>
</evidence>
<evidence type="ECO:0000313" key="16">
    <source>
        <dbReference type="EMBL" id="CAG5114093.1"/>
    </source>
</evidence>
<sequence>MAYAAGAKILKDAGEQATDCEKQLSAALVEVENNAAADLKAVLKELYFKSAKEFEVGSGRKAIVLFVPFPQVKSWQKIHQKVVRELEKKFSGKHIVILAQRRILPKPTRKTRNQKQKRPFSRTLTNVHDKILEDLCYPAEIVGRRTRVRLDASRLHKVQLDKNQQTEVEHKLDTYTSVYKKLTGKEVVFDFPEQLNGPLEMALVSADKFQHILRVQNTNIDGQRNIQFAMTAIKGIGRRFSNIICKKADIDITKRAGQLDDEEIKRMETIMLNPRQYKVPDYFLNRQKDAKDGTFTQVISNGLETKLREDLERMKKIRCHRGLRHYWMLRVRGQHTKTTGRRGRTVGVSKKNMSDKNEISLEDEVLDKVVKYRWLLSVLMGPVWGFLGLQGIFGIALYGLIITMFSLSIVRQTGEENVEKVGGFTVIAKEGGITAMGVFMVTWISVHTMLQSS</sequence>
<dbReference type="SUPFAM" id="SSF46946">
    <property type="entry name" value="S13-like H2TH domain"/>
    <property type="match status" value="1"/>
</dbReference>
<evidence type="ECO:0000256" key="10">
    <source>
        <dbReference type="ARBA" id="ARBA00023274"/>
    </source>
</evidence>
<dbReference type="InterPro" id="IPR000554">
    <property type="entry name" value="Ribosomal_eS7"/>
</dbReference>
<evidence type="ECO:0000256" key="12">
    <source>
        <dbReference type="ARBA" id="ARBA00035279"/>
    </source>
</evidence>
<dbReference type="HAMAP" id="MF_01315">
    <property type="entry name" value="Ribosomal_uS13"/>
    <property type="match status" value="1"/>
</dbReference>
<dbReference type="NCBIfam" id="NF003140">
    <property type="entry name" value="PRK04053.1"/>
    <property type="match status" value="1"/>
</dbReference>
<proteinExistence type="inferred from homology"/>
<name>A0ABN7T8W6_OIKDI</name>
<feature type="transmembrane region" description="Helical" evidence="15">
    <location>
        <begin position="383"/>
        <end position="410"/>
    </location>
</feature>
<comment type="subcellular location">
    <subcellularLocation>
        <location evidence="1">Endoplasmic reticulum membrane</location>
        <topology evidence="1">Multi-pass membrane protein</topology>
    </subcellularLocation>
</comment>
<reference evidence="16 17" key="1">
    <citation type="submission" date="2021-04" db="EMBL/GenBank/DDBJ databases">
        <authorList>
            <person name="Bliznina A."/>
        </authorList>
    </citation>
    <scope>NUCLEOTIDE SEQUENCE [LARGE SCALE GENOMIC DNA]</scope>
</reference>
<evidence type="ECO:0000256" key="5">
    <source>
        <dbReference type="ARBA" id="ARBA00022692"/>
    </source>
</evidence>
<dbReference type="InterPro" id="IPR010979">
    <property type="entry name" value="Ribosomal_uS13-like_H2TH"/>
</dbReference>
<dbReference type="PANTHER" id="PTHR11278:SF0">
    <property type="entry name" value="SMALL RIBOSOMAL SUBUNIT PROTEIN ES7"/>
    <property type="match status" value="1"/>
</dbReference>
<evidence type="ECO:0000256" key="11">
    <source>
        <dbReference type="ARBA" id="ARBA00035166"/>
    </source>
</evidence>
<evidence type="ECO:0000256" key="1">
    <source>
        <dbReference type="ARBA" id="ARBA00004477"/>
    </source>
</evidence>
<dbReference type="Proteomes" id="UP001158576">
    <property type="component" value="Chromosome 2"/>
</dbReference>
<dbReference type="PANTHER" id="PTHR11278">
    <property type="entry name" value="40S RIBOSOMAL PROTEIN S7"/>
    <property type="match status" value="1"/>
</dbReference>
<dbReference type="Pfam" id="PF07019">
    <property type="entry name" value="EMC6"/>
    <property type="match status" value="1"/>
</dbReference>
<dbReference type="PROSITE" id="PS50159">
    <property type="entry name" value="RIBOSOMAL_S13_2"/>
    <property type="match status" value="1"/>
</dbReference>
<keyword evidence="17" id="KW-1185">Reference proteome</keyword>
<dbReference type="InterPro" id="IPR027437">
    <property type="entry name" value="Rbsml_uS13_C"/>
</dbReference>
<dbReference type="Gene3D" id="4.10.910.10">
    <property type="entry name" value="30s ribosomal protein s13, domain 2"/>
    <property type="match status" value="1"/>
</dbReference>
<dbReference type="InterPro" id="IPR001892">
    <property type="entry name" value="Ribosomal_uS13"/>
</dbReference>
<accession>A0ABN7T8W6</accession>
<evidence type="ECO:0000256" key="15">
    <source>
        <dbReference type="SAM" id="Phobius"/>
    </source>
</evidence>
<dbReference type="Gene3D" id="1.10.8.50">
    <property type="match status" value="1"/>
</dbReference>
<evidence type="ECO:0000256" key="3">
    <source>
        <dbReference type="ARBA" id="ARBA00008080"/>
    </source>
</evidence>
<evidence type="ECO:0000256" key="8">
    <source>
        <dbReference type="ARBA" id="ARBA00022989"/>
    </source>
</evidence>
<comment type="similarity">
    <text evidence="4">Belongs to the EMC6 family.</text>
</comment>